<dbReference type="Proteomes" id="UP000478052">
    <property type="component" value="Unassembled WGS sequence"/>
</dbReference>
<sequence>MTISMKKLAYNSYEDKKVMLDDKIYTLAHEHYSIEYVFY</sequence>
<comment type="caution">
    <text evidence="1">The sequence shown here is derived from an EMBL/GenBank/DDBJ whole genome shotgun (WGS) entry which is preliminary data.</text>
</comment>
<evidence type="ECO:0000313" key="2">
    <source>
        <dbReference type="Proteomes" id="UP000478052"/>
    </source>
</evidence>
<proteinExistence type="predicted"/>
<dbReference type="AlphaFoldDB" id="A0A6G0XYI9"/>
<name>A0A6G0XYI9_APHCR</name>
<protein>
    <submittedName>
        <fullName evidence="1">Uncharacterized protein</fullName>
    </submittedName>
</protein>
<organism evidence="1 2">
    <name type="scientific">Aphis craccivora</name>
    <name type="common">Cowpea aphid</name>
    <dbReference type="NCBI Taxonomy" id="307492"/>
    <lineage>
        <taxon>Eukaryota</taxon>
        <taxon>Metazoa</taxon>
        <taxon>Ecdysozoa</taxon>
        <taxon>Arthropoda</taxon>
        <taxon>Hexapoda</taxon>
        <taxon>Insecta</taxon>
        <taxon>Pterygota</taxon>
        <taxon>Neoptera</taxon>
        <taxon>Paraneoptera</taxon>
        <taxon>Hemiptera</taxon>
        <taxon>Sternorrhyncha</taxon>
        <taxon>Aphidomorpha</taxon>
        <taxon>Aphidoidea</taxon>
        <taxon>Aphididae</taxon>
        <taxon>Aphidini</taxon>
        <taxon>Aphis</taxon>
        <taxon>Aphis</taxon>
    </lineage>
</organism>
<keyword evidence="2" id="KW-1185">Reference proteome</keyword>
<dbReference type="EMBL" id="VUJU01007419">
    <property type="protein sequence ID" value="KAF0745849.1"/>
    <property type="molecule type" value="Genomic_DNA"/>
</dbReference>
<gene>
    <name evidence="1" type="ORF">FWK35_00032046</name>
</gene>
<reference evidence="1 2" key="1">
    <citation type="submission" date="2019-08" db="EMBL/GenBank/DDBJ databases">
        <title>Whole genome of Aphis craccivora.</title>
        <authorList>
            <person name="Voronova N.V."/>
            <person name="Shulinski R.S."/>
            <person name="Bandarenka Y.V."/>
            <person name="Zhorov D.G."/>
            <person name="Warner D."/>
        </authorList>
    </citation>
    <scope>NUCLEOTIDE SEQUENCE [LARGE SCALE GENOMIC DNA]</scope>
    <source>
        <strain evidence="1">180601</strain>
        <tissue evidence="1">Whole Body</tissue>
    </source>
</reference>
<accession>A0A6G0XYI9</accession>
<evidence type="ECO:0000313" key="1">
    <source>
        <dbReference type="EMBL" id="KAF0745849.1"/>
    </source>
</evidence>